<reference evidence="2 3" key="1">
    <citation type="submission" date="2019-06" db="EMBL/GenBank/DDBJ databases">
        <title>Sequencing the genomes of 1000 actinobacteria strains.</title>
        <authorList>
            <person name="Klenk H.-P."/>
        </authorList>
    </citation>
    <scope>NUCLEOTIDE SEQUENCE [LARGE SCALE GENOMIC DNA]</scope>
    <source>
        <strain evidence="2 3">DSM 25218</strain>
    </source>
</reference>
<dbReference type="OrthoDB" id="3286690at2"/>
<gene>
    <name evidence="2" type="ORF">FB381_2991</name>
</gene>
<dbReference type="RefSeq" id="WP_141781008.1">
    <property type="nucleotide sequence ID" value="NZ_VFOV01000001.1"/>
</dbReference>
<dbReference type="Gene3D" id="3.40.50.150">
    <property type="entry name" value="Vaccinia Virus protein VP39"/>
    <property type="match status" value="1"/>
</dbReference>
<comment type="caution">
    <text evidence="2">The sequence shown here is derived from an EMBL/GenBank/DDBJ whole genome shotgun (WGS) entry which is preliminary data.</text>
</comment>
<protein>
    <submittedName>
        <fullName evidence="2">Methyltransferase family protein</fullName>
    </submittedName>
</protein>
<sequence>MTAAATSTLTQAQARTWLERWDRQQEYYIPDREQRFDVVVDVVADVVHRDDPLVIDLGIGPGSLAHRLLDRIPGASIVGVDADPLLMRLGATARPDDRIRTVLADLRSAGWYDELGLERAPDAYVSSTALHWMDRGPLRDLIHVCRRNLTPGGVFVDADHLYESPERTSRLDLLGQALTQQRIERAGVLENEDWQGWWDAVEEAPELVGLVTERDGGLDHTITDRATAGDYLDFLGEAGFTDVGVVWQYGDDRVVVGLA</sequence>
<dbReference type="GO" id="GO:0032259">
    <property type="term" value="P:methylation"/>
    <property type="evidence" value="ECO:0007669"/>
    <property type="project" value="UniProtKB-KW"/>
</dbReference>
<dbReference type="GO" id="GO:0008168">
    <property type="term" value="F:methyltransferase activity"/>
    <property type="evidence" value="ECO:0007669"/>
    <property type="project" value="UniProtKB-KW"/>
</dbReference>
<proteinExistence type="predicted"/>
<feature type="domain" description="Methyltransferase" evidence="1">
    <location>
        <begin position="54"/>
        <end position="153"/>
    </location>
</feature>
<evidence type="ECO:0000313" key="3">
    <source>
        <dbReference type="Proteomes" id="UP000320209"/>
    </source>
</evidence>
<keyword evidence="2" id="KW-0808">Transferase</keyword>
<accession>A0A543A9A5</accession>
<evidence type="ECO:0000259" key="1">
    <source>
        <dbReference type="Pfam" id="PF13649"/>
    </source>
</evidence>
<dbReference type="Proteomes" id="UP000320209">
    <property type="component" value="Unassembled WGS sequence"/>
</dbReference>
<dbReference type="SUPFAM" id="SSF53335">
    <property type="entry name" value="S-adenosyl-L-methionine-dependent methyltransferases"/>
    <property type="match status" value="1"/>
</dbReference>
<dbReference type="AlphaFoldDB" id="A0A543A9A5"/>
<keyword evidence="2" id="KW-0489">Methyltransferase</keyword>
<organism evidence="2 3">
    <name type="scientific">Nocardioides albertanoniae</name>
    <dbReference type="NCBI Taxonomy" id="1175486"/>
    <lineage>
        <taxon>Bacteria</taxon>
        <taxon>Bacillati</taxon>
        <taxon>Actinomycetota</taxon>
        <taxon>Actinomycetes</taxon>
        <taxon>Propionibacteriales</taxon>
        <taxon>Nocardioidaceae</taxon>
        <taxon>Nocardioides</taxon>
    </lineage>
</organism>
<dbReference type="InterPro" id="IPR029063">
    <property type="entry name" value="SAM-dependent_MTases_sf"/>
</dbReference>
<dbReference type="CDD" id="cd02440">
    <property type="entry name" value="AdoMet_MTases"/>
    <property type="match status" value="1"/>
</dbReference>
<dbReference type="Pfam" id="PF13649">
    <property type="entry name" value="Methyltransf_25"/>
    <property type="match status" value="1"/>
</dbReference>
<keyword evidence="3" id="KW-1185">Reference proteome</keyword>
<name>A0A543A9A5_9ACTN</name>
<dbReference type="InterPro" id="IPR041698">
    <property type="entry name" value="Methyltransf_25"/>
</dbReference>
<evidence type="ECO:0000313" key="2">
    <source>
        <dbReference type="EMBL" id="TQL69090.1"/>
    </source>
</evidence>
<dbReference type="EMBL" id="VFOV01000001">
    <property type="protein sequence ID" value="TQL69090.1"/>
    <property type="molecule type" value="Genomic_DNA"/>
</dbReference>